<dbReference type="InterPro" id="IPR050701">
    <property type="entry name" value="Histone_Mod_Regulator"/>
</dbReference>
<dbReference type="InterPro" id="IPR049773">
    <property type="entry name" value="AF10-like_CC"/>
</dbReference>
<evidence type="ECO:0000256" key="6">
    <source>
        <dbReference type="ARBA" id="ARBA00022833"/>
    </source>
</evidence>
<evidence type="ECO:0000313" key="12">
    <source>
        <dbReference type="EMBL" id="KAK9708272.1"/>
    </source>
</evidence>
<feature type="compositionally biased region" description="Polar residues" evidence="9">
    <location>
        <begin position="281"/>
        <end position="299"/>
    </location>
</feature>
<evidence type="ECO:0000256" key="7">
    <source>
        <dbReference type="ARBA" id="ARBA00023242"/>
    </source>
</evidence>
<keyword evidence="2" id="KW-0597">Phosphoprotein</keyword>
<dbReference type="InterPro" id="IPR049781">
    <property type="entry name" value="AF10/AF17_PHD"/>
</dbReference>
<reference evidence="12 13" key="1">
    <citation type="journal article" date="2024" name="BMC Genomics">
        <title>De novo assembly and annotation of Popillia japonica's genome with initial clues to its potential as an invasive pest.</title>
        <authorList>
            <person name="Cucini C."/>
            <person name="Boschi S."/>
            <person name="Funari R."/>
            <person name="Cardaioli E."/>
            <person name="Iannotti N."/>
            <person name="Marturano G."/>
            <person name="Paoli F."/>
            <person name="Bruttini M."/>
            <person name="Carapelli A."/>
            <person name="Frati F."/>
            <person name="Nardi F."/>
        </authorList>
    </citation>
    <scope>NUCLEOTIDE SEQUENCE [LARGE SCALE GENOMIC DNA]</scope>
    <source>
        <strain evidence="12">DMR45628</strain>
    </source>
</reference>
<keyword evidence="13" id="KW-1185">Reference proteome</keyword>
<dbReference type="InterPro" id="IPR001965">
    <property type="entry name" value="Znf_PHD"/>
</dbReference>
<dbReference type="GO" id="GO:0031491">
    <property type="term" value="F:nucleosome binding"/>
    <property type="evidence" value="ECO:0007669"/>
    <property type="project" value="TreeGrafter"/>
</dbReference>
<evidence type="ECO:0000259" key="10">
    <source>
        <dbReference type="PROSITE" id="PS50016"/>
    </source>
</evidence>
<name>A0AAW1JVU5_POPJA</name>
<dbReference type="Pfam" id="PF13831">
    <property type="entry name" value="PHD_2"/>
    <property type="match status" value="1"/>
</dbReference>
<dbReference type="InterPro" id="IPR013083">
    <property type="entry name" value="Znf_RING/FYVE/PHD"/>
</dbReference>
<feature type="compositionally biased region" description="Low complexity" evidence="9">
    <location>
        <begin position="236"/>
        <end position="259"/>
    </location>
</feature>
<dbReference type="Pfam" id="PF13832">
    <property type="entry name" value="zf-HC5HC2H_2"/>
    <property type="match status" value="1"/>
</dbReference>
<dbReference type="CDD" id="cd20901">
    <property type="entry name" value="CC_AF10"/>
    <property type="match status" value="1"/>
</dbReference>
<keyword evidence="6" id="KW-0862">Zinc</keyword>
<accession>A0AAW1JVU5</accession>
<gene>
    <name evidence="12" type="ORF">QE152_g27313</name>
</gene>
<keyword evidence="7" id="KW-0539">Nucleus</keyword>
<dbReference type="PANTHER" id="PTHR13793">
    <property type="entry name" value="PHD FINGER PROTEINS"/>
    <property type="match status" value="1"/>
</dbReference>
<evidence type="ECO:0000256" key="8">
    <source>
        <dbReference type="PROSITE-ProRule" id="PRU00146"/>
    </source>
</evidence>
<dbReference type="FunFam" id="3.30.40.10:FF:000042">
    <property type="entry name" value="protein AF-10 isoform X1"/>
    <property type="match status" value="1"/>
</dbReference>
<feature type="compositionally biased region" description="Basic and acidic residues" evidence="9">
    <location>
        <begin position="316"/>
        <end position="329"/>
    </location>
</feature>
<protein>
    <recommendedName>
        <fullName evidence="14">Protein AF-10</fullName>
    </recommendedName>
</protein>
<dbReference type="CDD" id="cd15574">
    <property type="entry name" value="PHD_AF10_AF17"/>
    <property type="match status" value="1"/>
</dbReference>
<proteinExistence type="predicted"/>
<feature type="compositionally biased region" description="Low complexity" evidence="9">
    <location>
        <begin position="730"/>
        <end position="750"/>
    </location>
</feature>
<dbReference type="PANTHER" id="PTHR13793:SF164">
    <property type="entry name" value="ALHAMBRA, ISOFORM P"/>
    <property type="match status" value="1"/>
</dbReference>
<feature type="compositionally biased region" description="Polar residues" evidence="9">
    <location>
        <begin position="338"/>
        <end position="359"/>
    </location>
</feature>
<dbReference type="InterPro" id="IPR034732">
    <property type="entry name" value="EPHD"/>
</dbReference>
<keyword evidence="5 8" id="KW-0863">Zinc-finger</keyword>
<feature type="region of interest" description="Disordered" evidence="9">
    <location>
        <begin position="316"/>
        <end position="359"/>
    </location>
</feature>
<dbReference type="SUPFAM" id="SSF57903">
    <property type="entry name" value="FYVE/PHD zinc finger"/>
    <property type="match status" value="1"/>
</dbReference>
<organism evidence="12 13">
    <name type="scientific">Popillia japonica</name>
    <name type="common">Japanese beetle</name>
    <dbReference type="NCBI Taxonomy" id="7064"/>
    <lineage>
        <taxon>Eukaryota</taxon>
        <taxon>Metazoa</taxon>
        <taxon>Ecdysozoa</taxon>
        <taxon>Arthropoda</taxon>
        <taxon>Hexapoda</taxon>
        <taxon>Insecta</taxon>
        <taxon>Pterygota</taxon>
        <taxon>Neoptera</taxon>
        <taxon>Endopterygota</taxon>
        <taxon>Coleoptera</taxon>
        <taxon>Polyphaga</taxon>
        <taxon>Scarabaeiformia</taxon>
        <taxon>Scarabaeidae</taxon>
        <taxon>Rutelinae</taxon>
        <taxon>Popillia</taxon>
    </lineage>
</organism>
<dbReference type="Gene3D" id="3.30.40.10">
    <property type="entry name" value="Zinc/RING finger domain, C3HC4 (zinc finger)"/>
    <property type="match status" value="2"/>
</dbReference>
<keyword evidence="3" id="KW-0479">Metal-binding</keyword>
<dbReference type="InterPro" id="IPR019787">
    <property type="entry name" value="Znf_PHD-finger"/>
</dbReference>
<feature type="compositionally biased region" description="Low complexity" evidence="9">
    <location>
        <begin position="650"/>
        <end position="661"/>
    </location>
</feature>
<evidence type="ECO:0000256" key="3">
    <source>
        <dbReference type="ARBA" id="ARBA00022723"/>
    </source>
</evidence>
<feature type="domain" description="PHD-type" evidence="11">
    <location>
        <begin position="59"/>
        <end position="178"/>
    </location>
</feature>
<feature type="region of interest" description="Disordered" evidence="9">
    <location>
        <begin position="832"/>
        <end position="972"/>
    </location>
</feature>
<feature type="compositionally biased region" description="Low complexity" evidence="9">
    <location>
        <begin position="610"/>
        <end position="622"/>
    </location>
</feature>
<feature type="compositionally biased region" description="Polar residues" evidence="9">
    <location>
        <begin position="584"/>
        <end position="609"/>
    </location>
</feature>
<dbReference type="InterPro" id="IPR011011">
    <property type="entry name" value="Znf_FYVE_PHD"/>
</dbReference>
<evidence type="ECO:0000256" key="9">
    <source>
        <dbReference type="SAM" id="MobiDB-lite"/>
    </source>
</evidence>
<dbReference type="PROSITE" id="PS01359">
    <property type="entry name" value="ZF_PHD_1"/>
    <property type="match status" value="1"/>
</dbReference>
<dbReference type="PROSITE" id="PS50016">
    <property type="entry name" value="ZF_PHD_2"/>
    <property type="match status" value="1"/>
</dbReference>
<dbReference type="GO" id="GO:0042393">
    <property type="term" value="F:histone binding"/>
    <property type="evidence" value="ECO:0007669"/>
    <property type="project" value="UniProtKB-ARBA"/>
</dbReference>
<dbReference type="FunFam" id="3.30.40.10:FF:000053">
    <property type="entry name" value="protein AF-10 isoform X2"/>
    <property type="match status" value="1"/>
</dbReference>
<keyword evidence="4" id="KW-0677">Repeat</keyword>
<comment type="subcellular location">
    <subcellularLocation>
        <location evidence="1">Nucleus</location>
    </subcellularLocation>
</comment>
<evidence type="ECO:0000256" key="5">
    <source>
        <dbReference type="ARBA" id="ARBA00022771"/>
    </source>
</evidence>
<evidence type="ECO:0000259" key="11">
    <source>
        <dbReference type="PROSITE" id="PS51805"/>
    </source>
</evidence>
<feature type="compositionally biased region" description="Low complexity" evidence="9">
    <location>
        <begin position="631"/>
        <end position="641"/>
    </location>
</feature>
<dbReference type="Proteomes" id="UP001458880">
    <property type="component" value="Unassembled WGS sequence"/>
</dbReference>
<dbReference type="CDD" id="cd15672">
    <property type="entry name" value="ePHD_AF10_like"/>
    <property type="match status" value="1"/>
</dbReference>
<comment type="caution">
    <text evidence="12">The sequence shown here is derived from an EMBL/GenBank/DDBJ whole genome shotgun (WGS) entry which is preliminary data.</text>
</comment>
<dbReference type="EMBL" id="JASPKY010000333">
    <property type="protein sequence ID" value="KAK9708272.1"/>
    <property type="molecule type" value="Genomic_DNA"/>
</dbReference>
<dbReference type="SMART" id="SM00249">
    <property type="entry name" value="PHD"/>
    <property type="match status" value="2"/>
</dbReference>
<feature type="compositionally biased region" description="Polar residues" evidence="9">
    <location>
        <begin position="835"/>
        <end position="856"/>
    </location>
</feature>
<dbReference type="AlphaFoldDB" id="A0AAW1JVU5"/>
<feature type="region of interest" description="Disordered" evidence="9">
    <location>
        <begin position="540"/>
        <end position="662"/>
    </location>
</feature>
<dbReference type="GO" id="GO:0008270">
    <property type="term" value="F:zinc ion binding"/>
    <property type="evidence" value="ECO:0007669"/>
    <property type="project" value="UniProtKB-KW"/>
</dbReference>
<sequence length="972" mass="104053">MVGGCCVCSDDRGWPENPLVYCDGQSCTVAVHQACYGIVTVPTGPWYCRKCESQERSVKVKCELCPSKYGALKRTDNSGWAHVVCALYIPEVRFGNVTTMEPIQLQLIPAERFNKVCYICEENGKPSNATIGACMQCNKAGCKQQFHVTCAQGLGLLCEEAGNYLDNVKYCGYCQHHYSKLKKGGNVKTIPPYKPISTENHLSDSSSEKEADITATANAIKPTANQSSSSGKRKSSSNSKSSTSTTKSSSTAPKSSSTTHQKAVHNSSGKGSSEKPKSSSAPVKNSKTVEDSASVSSESTIEVKIDKTLIKDVKETEEVQPKTGEVKETKGKKRKANSRTPTPISVVPNSTESVSVLNTPPISDTNISASVSEKRDIVSNSENTDKVKKAKIEPTPPSTTTTQQTNTVTTITTALKVSSPTSTDTDIVTTTTSTAISTFANTSPTILTTSSQPVNSLVVSVPLHSTSLSPHSNLINNPVSILTTQQPTYPSTVQERSSSVELNSPNAANGSVMIGGNNQTTMISSEVTGTTLKIAYEKQTSAPSSLQVEHERVTPTPELPAKRSRSQSTEKIEKNTRTKKRGANSLNSHFNHVNITSKRSSRSQQSLENSQSASYTSLSQSQIKESPPSSPSSGSLGAAPSTGRKKGRKSAPASVSSSSSNKDIKDSIKLFQNGVHAPHMLGNQLNPNSNMAQKMSDHLNSELEAHSIFNSSENSSNLVGPPLQHRVIASARASQAGTSSSSSGSGLSSMLGGGGGSIPQTLDQLLERQWEQGSQFLMEQAQHFDIASLLSCLHQLRAENLRLEEHVSALLQRRDHLLAVNARLAIPLTGPPVPTQTNHPHTVNNIHPQVASSGHSESTRTRHLSYTSHSQSAPQTPIENGLPPDSYSHQHRSPATAPQPQPSPSQSVRHSPAGTASYSNSGLLRQNTTEASGRSSSRSQPYPLSYQAPVSQQQMAIRRDSEMHHQPSTKPS</sequence>
<feature type="domain" description="PHD-type" evidence="10">
    <location>
        <begin position="2"/>
        <end position="54"/>
    </location>
</feature>
<feature type="region of interest" description="Disordered" evidence="9">
    <location>
        <begin position="730"/>
        <end position="754"/>
    </location>
</feature>
<evidence type="ECO:0000313" key="13">
    <source>
        <dbReference type="Proteomes" id="UP001458880"/>
    </source>
</evidence>
<evidence type="ECO:0000256" key="1">
    <source>
        <dbReference type="ARBA" id="ARBA00004123"/>
    </source>
</evidence>
<evidence type="ECO:0000256" key="2">
    <source>
        <dbReference type="ARBA" id="ARBA00022553"/>
    </source>
</evidence>
<evidence type="ECO:0008006" key="14">
    <source>
        <dbReference type="Google" id="ProtNLM"/>
    </source>
</evidence>
<feature type="compositionally biased region" description="Polar residues" evidence="9">
    <location>
        <begin position="864"/>
        <end position="878"/>
    </location>
</feature>
<dbReference type="InterPro" id="IPR019786">
    <property type="entry name" value="Zinc_finger_PHD-type_CS"/>
</dbReference>
<dbReference type="GO" id="GO:0005634">
    <property type="term" value="C:nucleus"/>
    <property type="evidence" value="ECO:0007669"/>
    <property type="project" value="UniProtKB-SubCell"/>
</dbReference>
<dbReference type="GO" id="GO:0006357">
    <property type="term" value="P:regulation of transcription by RNA polymerase II"/>
    <property type="evidence" value="ECO:0007669"/>
    <property type="project" value="TreeGrafter"/>
</dbReference>
<feature type="region of interest" description="Disordered" evidence="9">
    <location>
        <begin position="218"/>
        <end position="299"/>
    </location>
</feature>
<feature type="compositionally biased region" description="Basic and acidic residues" evidence="9">
    <location>
        <begin position="373"/>
        <end position="392"/>
    </location>
</feature>
<evidence type="ECO:0000256" key="4">
    <source>
        <dbReference type="ARBA" id="ARBA00022737"/>
    </source>
</evidence>
<dbReference type="PROSITE" id="PS51805">
    <property type="entry name" value="EPHD"/>
    <property type="match status" value="1"/>
</dbReference>
<feature type="region of interest" description="Disordered" evidence="9">
    <location>
        <begin position="373"/>
        <end position="405"/>
    </location>
</feature>
<feature type="compositionally biased region" description="Polar residues" evidence="9">
    <location>
        <begin position="914"/>
        <end position="955"/>
    </location>
</feature>